<dbReference type="RefSeq" id="WP_354196697.1">
    <property type="nucleotide sequence ID" value="NZ_JBEPLW010000008.1"/>
</dbReference>
<keyword evidence="2" id="KW-1185">Reference proteome</keyword>
<gene>
    <name evidence="1" type="ORF">ABID49_001394</name>
</gene>
<accession>A0ABV2GB14</accession>
<comment type="caution">
    <text evidence="1">The sequence shown here is derived from an EMBL/GenBank/DDBJ whole genome shotgun (WGS) entry which is preliminary data.</text>
</comment>
<proteinExistence type="predicted"/>
<evidence type="ECO:0000313" key="1">
    <source>
        <dbReference type="EMBL" id="MET3575489.1"/>
    </source>
</evidence>
<sequence length="171" mass="19410">MFTENVVLNFCFMSDPDAYSEDIGRPIRKFTAKDLNAALGIKDTFHFDAGEHNFLSGHGNAQFSFWTVAFQLSPDEVSRIEYNTDEAIACLMNKLQGFLNENGITAEQIKEVTRTFDCRALVMLNLPKWMDGGIFAVHPDDLGFMSETGLTFEHWPFRKEQIETLKRSGIA</sequence>
<reference evidence="1 2" key="1">
    <citation type="submission" date="2024-06" db="EMBL/GenBank/DDBJ databases">
        <title>Genomic Encyclopedia of Type Strains, Phase IV (KMG-IV): sequencing the most valuable type-strain genomes for metagenomic binning, comparative biology and taxonomic classification.</title>
        <authorList>
            <person name="Goeker M."/>
        </authorList>
    </citation>
    <scope>NUCLEOTIDE SEQUENCE [LARGE SCALE GENOMIC DNA]</scope>
    <source>
        <strain evidence="1 2">DSM 26128</strain>
    </source>
</reference>
<dbReference type="EMBL" id="JBEPLW010000008">
    <property type="protein sequence ID" value="MET3575489.1"/>
    <property type="molecule type" value="Genomic_DNA"/>
</dbReference>
<evidence type="ECO:0000313" key="2">
    <source>
        <dbReference type="Proteomes" id="UP001549099"/>
    </source>
</evidence>
<protein>
    <submittedName>
        <fullName evidence="1">Uncharacterized protein</fullName>
    </submittedName>
</protein>
<organism evidence="1 2">
    <name type="scientific">Bhargavaea ullalensis</name>
    <dbReference type="NCBI Taxonomy" id="1265685"/>
    <lineage>
        <taxon>Bacteria</taxon>
        <taxon>Bacillati</taxon>
        <taxon>Bacillota</taxon>
        <taxon>Bacilli</taxon>
        <taxon>Bacillales</taxon>
        <taxon>Caryophanaceae</taxon>
        <taxon>Bhargavaea</taxon>
    </lineage>
</organism>
<name>A0ABV2GB14_9BACL</name>
<dbReference type="Proteomes" id="UP001549099">
    <property type="component" value="Unassembled WGS sequence"/>
</dbReference>